<dbReference type="EMBL" id="JACHJU010000001">
    <property type="protein sequence ID" value="MBB4936855.1"/>
    <property type="molecule type" value="Genomic_DNA"/>
</dbReference>
<gene>
    <name evidence="1" type="ORF">FHR32_001160</name>
</gene>
<dbReference type="Proteomes" id="UP000534286">
    <property type="component" value="Unassembled WGS sequence"/>
</dbReference>
<sequence length="211" mass="23191">MSRFRHEHSLVLTDDADVAALVAHARSSGWTKTTDLPYGHYDVTQLGWQVSGETFVLYGESHGIGCRFVTVTGDEAGSVEATVAEVIGTVGTVTEEEMLVVLLADPMPPAREIIRSLHRVTAAHFMRRIKRRPPEPGDPRYVRAVTRLMNHPDRSVRRSLIIQIADLIAVRPDLAEPVLARRKAEKELVELMEVFAEIAAAQASPHSGPGA</sequence>
<evidence type="ECO:0000313" key="1">
    <source>
        <dbReference type="EMBL" id="MBB4936855.1"/>
    </source>
</evidence>
<dbReference type="AlphaFoldDB" id="A0A7W7W8D2"/>
<reference evidence="1 2" key="1">
    <citation type="submission" date="2020-08" db="EMBL/GenBank/DDBJ databases">
        <title>Sequencing the genomes of 1000 actinobacteria strains.</title>
        <authorList>
            <person name="Klenk H.-P."/>
        </authorList>
    </citation>
    <scope>NUCLEOTIDE SEQUENCE [LARGE SCALE GENOMIC DNA]</scope>
    <source>
        <strain evidence="1 2">DSM 43023</strain>
    </source>
</reference>
<name>A0A7W7W8D2_9ACTN</name>
<protein>
    <submittedName>
        <fullName evidence="1">Uncharacterized protein</fullName>
    </submittedName>
</protein>
<organism evidence="1 2">
    <name type="scientific">Streptosporangium album</name>
    <dbReference type="NCBI Taxonomy" id="47479"/>
    <lineage>
        <taxon>Bacteria</taxon>
        <taxon>Bacillati</taxon>
        <taxon>Actinomycetota</taxon>
        <taxon>Actinomycetes</taxon>
        <taxon>Streptosporangiales</taxon>
        <taxon>Streptosporangiaceae</taxon>
        <taxon>Streptosporangium</taxon>
    </lineage>
</organism>
<evidence type="ECO:0000313" key="2">
    <source>
        <dbReference type="Proteomes" id="UP000534286"/>
    </source>
</evidence>
<proteinExistence type="predicted"/>
<comment type="caution">
    <text evidence="1">The sequence shown here is derived from an EMBL/GenBank/DDBJ whole genome shotgun (WGS) entry which is preliminary data.</text>
</comment>
<dbReference type="RefSeq" id="WP_184753323.1">
    <property type="nucleotide sequence ID" value="NZ_BAABEK010000070.1"/>
</dbReference>
<keyword evidence="2" id="KW-1185">Reference proteome</keyword>
<accession>A0A7W7W8D2</accession>